<protein>
    <submittedName>
        <fullName evidence="1">Uncharacterized protein</fullName>
    </submittedName>
</protein>
<proteinExistence type="predicted"/>
<evidence type="ECO:0000313" key="1">
    <source>
        <dbReference type="EMBL" id="DAE01115.1"/>
    </source>
</evidence>
<organism evidence="1">
    <name type="scientific">Myoviridae sp. ctegP15</name>
    <dbReference type="NCBI Taxonomy" id="2825146"/>
    <lineage>
        <taxon>Viruses</taxon>
        <taxon>Duplodnaviria</taxon>
        <taxon>Heunggongvirae</taxon>
        <taxon>Uroviricota</taxon>
        <taxon>Caudoviricetes</taxon>
    </lineage>
</organism>
<reference evidence="1" key="1">
    <citation type="journal article" date="2021" name="Proc. Natl. Acad. Sci. U.S.A.">
        <title>A Catalog of Tens of Thousands of Viruses from Human Metagenomes Reveals Hidden Associations with Chronic Diseases.</title>
        <authorList>
            <person name="Tisza M.J."/>
            <person name="Buck C.B."/>
        </authorList>
    </citation>
    <scope>NUCLEOTIDE SEQUENCE</scope>
    <source>
        <strain evidence="1">CtegP15</strain>
    </source>
</reference>
<name>A0A8S5P3T4_9CAUD</name>
<sequence length="93" mass="10754">MIKILTDEDLKKLSPEDKAFLAGFCAATDSAASLLYNLDVYQGNFDVDGVDINLVRFLENHEEVREALEVSLMHWMETEKMEYFTQMIESEQE</sequence>
<dbReference type="EMBL" id="BK015319">
    <property type="protein sequence ID" value="DAE01115.1"/>
    <property type="molecule type" value="Genomic_DNA"/>
</dbReference>
<accession>A0A8S5P3T4</accession>